<evidence type="ECO:0000313" key="3">
    <source>
        <dbReference type="Proteomes" id="UP000419743"/>
    </source>
</evidence>
<accession>A0A7M4DG74</accession>
<dbReference type="Proteomes" id="UP000419743">
    <property type="component" value="Unassembled WGS sequence"/>
</dbReference>
<dbReference type="InterPro" id="IPR023286">
    <property type="entry name" value="ABATE_dom_sf"/>
</dbReference>
<dbReference type="PANTHER" id="PTHR35525:SF3">
    <property type="entry name" value="BLL6575 PROTEIN"/>
    <property type="match status" value="1"/>
</dbReference>
<evidence type="ECO:0000313" key="2">
    <source>
        <dbReference type="EMBL" id="VZO35917.1"/>
    </source>
</evidence>
<dbReference type="Pfam" id="PF11706">
    <property type="entry name" value="zf-CGNR"/>
    <property type="match status" value="1"/>
</dbReference>
<name>A0A7M4DG74_9MICO</name>
<dbReference type="Pfam" id="PF07336">
    <property type="entry name" value="ABATE"/>
    <property type="match status" value="1"/>
</dbReference>
<keyword evidence="3" id="KW-1185">Reference proteome</keyword>
<feature type="domain" description="Zinc finger CGNR" evidence="1">
    <location>
        <begin position="142"/>
        <end position="180"/>
    </location>
</feature>
<dbReference type="SUPFAM" id="SSF160904">
    <property type="entry name" value="Jann2411-like"/>
    <property type="match status" value="1"/>
</dbReference>
<dbReference type="RefSeq" id="WP_156739935.1">
    <property type="nucleotide sequence ID" value="NZ_CACRYJ010000016.1"/>
</dbReference>
<dbReference type="PANTHER" id="PTHR35525">
    <property type="entry name" value="BLL6575 PROTEIN"/>
    <property type="match status" value="1"/>
</dbReference>
<sequence>MHVAENGFDTWAPPAAALVRDFVNSYEPQEDAESLTSVAALTDWLSAHGLVAPGASMTPTDLRSALRIREGLRAVLLAHAGHEAAPDARRLLAAELARLPLRAVLDDDGGLVLTGTGSDYVRAMAGLVDAIRRCEVARDWTRLKACARRTCHWAFYDSSRNHARRWCSMAGCGNYVKMRRRATSRTGADRTEGASRAR</sequence>
<gene>
    <name evidence="2" type="ORF">HALOF300_01120</name>
</gene>
<reference evidence="2 3" key="1">
    <citation type="submission" date="2019-11" db="EMBL/GenBank/DDBJ databases">
        <authorList>
            <person name="Criscuolo A."/>
        </authorList>
    </citation>
    <scope>NUCLEOTIDE SEQUENCE [LARGE SCALE GENOMIC DNA]</scope>
    <source>
        <strain evidence="2">CIP111667</strain>
    </source>
</reference>
<dbReference type="Gene3D" id="1.10.3300.10">
    <property type="entry name" value="Jann2411-like domain"/>
    <property type="match status" value="1"/>
</dbReference>
<organism evidence="2 3">
    <name type="scientific">Occultella aeris</name>
    <dbReference type="NCBI Taxonomy" id="2761496"/>
    <lineage>
        <taxon>Bacteria</taxon>
        <taxon>Bacillati</taxon>
        <taxon>Actinomycetota</taxon>
        <taxon>Actinomycetes</taxon>
        <taxon>Micrococcales</taxon>
        <taxon>Ruaniaceae</taxon>
        <taxon>Occultella</taxon>
    </lineage>
</organism>
<proteinExistence type="predicted"/>
<dbReference type="AlphaFoldDB" id="A0A7M4DG74"/>
<comment type="caution">
    <text evidence="2">The sequence shown here is derived from an EMBL/GenBank/DDBJ whole genome shotgun (WGS) entry which is preliminary data.</text>
</comment>
<dbReference type="EMBL" id="CACRYJ010000016">
    <property type="protein sequence ID" value="VZO35917.1"/>
    <property type="molecule type" value="Genomic_DNA"/>
</dbReference>
<protein>
    <submittedName>
        <fullName evidence="2">CGNR zinc finger</fullName>
    </submittedName>
</protein>
<evidence type="ECO:0000259" key="1">
    <source>
        <dbReference type="Pfam" id="PF11706"/>
    </source>
</evidence>
<dbReference type="InterPro" id="IPR010852">
    <property type="entry name" value="ABATE"/>
</dbReference>
<dbReference type="InterPro" id="IPR021005">
    <property type="entry name" value="Znf_CGNR"/>
</dbReference>